<dbReference type="KEGG" id="sli:Slin_6312"/>
<organism evidence="7 8">
    <name type="scientific">Spirosoma linguale (strain ATCC 33905 / DSM 74 / LMG 10896 / Claus 1)</name>
    <dbReference type="NCBI Taxonomy" id="504472"/>
    <lineage>
        <taxon>Bacteria</taxon>
        <taxon>Pseudomonadati</taxon>
        <taxon>Bacteroidota</taxon>
        <taxon>Cytophagia</taxon>
        <taxon>Cytophagales</taxon>
        <taxon>Cytophagaceae</taxon>
        <taxon>Spirosoma</taxon>
    </lineage>
</organism>
<dbReference type="PANTHER" id="PTHR43133">
    <property type="entry name" value="RNA POLYMERASE ECF-TYPE SIGMA FACTO"/>
    <property type="match status" value="1"/>
</dbReference>
<evidence type="ECO:0000313" key="8">
    <source>
        <dbReference type="Proteomes" id="UP000002028"/>
    </source>
</evidence>
<dbReference type="InterPro" id="IPR014284">
    <property type="entry name" value="RNA_pol_sigma-70_dom"/>
</dbReference>
<keyword evidence="2" id="KW-0805">Transcription regulation</keyword>
<dbReference type="InterPro" id="IPR013324">
    <property type="entry name" value="RNA_pol_sigma_r3/r4-like"/>
</dbReference>
<dbReference type="PANTHER" id="PTHR43133:SF45">
    <property type="entry name" value="RNA POLYMERASE ECF-TYPE SIGMA FACTOR"/>
    <property type="match status" value="1"/>
</dbReference>
<dbReference type="Pfam" id="PF08281">
    <property type="entry name" value="Sigma70_r4_2"/>
    <property type="match status" value="1"/>
</dbReference>
<evidence type="ECO:0000256" key="4">
    <source>
        <dbReference type="ARBA" id="ARBA00023163"/>
    </source>
</evidence>
<evidence type="ECO:0000259" key="6">
    <source>
        <dbReference type="Pfam" id="PF08281"/>
    </source>
</evidence>
<dbReference type="GO" id="GO:0003677">
    <property type="term" value="F:DNA binding"/>
    <property type="evidence" value="ECO:0007669"/>
    <property type="project" value="InterPro"/>
</dbReference>
<dbReference type="RefSeq" id="WP_012930755.1">
    <property type="nucleotide sequence ID" value="NC_013730.1"/>
</dbReference>
<reference evidence="7 8" key="1">
    <citation type="journal article" date="2010" name="Stand. Genomic Sci.">
        <title>Complete genome sequence of Spirosoma linguale type strain (1).</title>
        <authorList>
            <person name="Lail K."/>
            <person name="Sikorski J."/>
            <person name="Saunders E."/>
            <person name="Lapidus A."/>
            <person name="Glavina Del Rio T."/>
            <person name="Copeland A."/>
            <person name="Tice H."/>
            <person name="Cheng J.-F."/>
            <person name="Lucas S."/>
            <person name="Nolan M."/>
            <person name="Bruce D."/>
            <person name="Goodwin L."/>
            <person name="Pitluck S."/>
            <person name="Ivanova N."/>
            <person name="Mavromatis K."/>
            <person name="Ovchinnikova G."/>
            <person name="Pati A."/>
            <person name="Chen A."/>
            <person name="Palaniappan K."/>
            <person name="Land M."/>
            <person name="Hauser L."/>
            <person name="Chang Y.-J."/>
            <person name="Jeffries C.D."/>
            <person name="Chain P."/>
            <person name="Brettin T."/>
            <person name="Detter J.C."/>
            <person name="Schuetze A."/>
            <person name="Rohde M."/>
            <person name="Tindall B.J."/>
            <person name="Goeker M."/>
            <person name="Bristow J."/>
            <person name="Eisen J.A."/>
            <person name="Markowitz V."/>
            <person name="Hugenholtz P."/>
            <person name="Kyrpides N.C."/>
            <person name="Klenk H.-P."/>
            <person name="Chen F."/>
        </authorList>
    </citation>
    <scope>NUCLEOTIDE SEQUENCE [LARGE SCALE GENOMIC DNA]</scope>
    <source>
        <strain evidence="8">ATCC 33905 / DSM 74 / LMG 10896 / Claus 1</strain>
    </source>
</reference>
<dbReference type="GO" id="GO:0006352">
    <property type="term" value="P:DNA-templated transcription initiation"/>
    <property type="evidence" value="ECO:0007669"/>
    <property type="project" value="InterPro"/>
</dbReference>
<dbReference type="Pfam" id="PF04542">
    <property type="entry name" value="Sigma70_r2"/>
    <property type="match status" value="1"/>
</dbReference>
<gene>
    <name evidence="7" type="ordered locus">Slin_6312</name>
</gene>
<accession>D2QTY9</accession>
<evidence type="ECO:0000313" key="7">
    <source>
        <dbReference type="EMBL" id="ADB42271.1"/>
    </source>
</evidence>
<name>D2QTY9_SPILD</name>
<keyword evidence="8" id="KW-1185">Reference proteome</keyword>
<keyword evidence="4" id="KW-0804">Transcription</keyword>
<evidence type="ECO:0000256" key="1">
    <source>
        <dbReference type="ARBA" id="ARBA00010641"/>
    </source>
</evidence>
<dbReference type="InterPro" id="IPR007627">
    <property type="entry name" value="RNA_pol_sigma70_r2"/>
</dbReference>
<proteinExistence type="inferred from homology"/>
<dbReference type="InterPro" id="IPR013325">
    <property type="entry name" value="RNA_pol_sigma_r2"/>
</dbReference>
<protein>
    <submittedName>
        <fullName evidence="7">RNA polymerase, sigma-24 subunit, ECF subfamily</fullName>
    </submittedName>
</protein>
<dbReference type="InterPro" id="IPR013249">
    <property type="entry name" value="RNA_pol_sigma70_r4_t2"/>
</dbReference>
<dbReference type="GO" id="GO:0016987">
    <property type="term" value="F:sigma factor activity"/>
    <property type="evidence" value="ECO:0007669"/>
    <property type="project" value="UniProtKB-KW"/>
</dbReference>
<evidence type="ECO:0000256" key="3">
    <source>
        <dbReference type="ARBA" id="ARBA00023082"/>
    </source>
</evidence>
<dbReference type="SUPFAM" id="SSF88946">
    <property type="entry name" value="Sigma2 domain of RNA polymerase sigma factors"/>
    <property type="match status" value="1"/>
</dbReference>
<dbReference type="EMBL" id="CP001769">
    <property type="protein sequence ID" value="ADB42271.1"/>
    <property type="molecule type" value="Genomic_DNA"/>
</dbReference>
<keyword evidence="3" id="KW-0731">Sigma factor</keyword>
<dbReference type="Gene3D" id="1.10.1740.10">
    <property type="match status" value="1"/>
</dbReference>
<dbReference type="Proteomes" id="UP000002028">
    <property type="component" value="Chromosome"/>
</dbReference>
<dbReference type="SUPFAM" id="SSF88659">
    <property type="entry name" value="Sigma3 and sigma4 domains of RNA polymerase sigma factors"/>
    <property type="match status" value="1"/>
</dbReference>
<evidence type="ECO:0000256" key="2">
    <source>
        <dbReference type="ARBA" id="ARBA00023015"/>
    </source>
</evidence>
<dbReference type="STRING" id="504472.Slin_6312"/>
<feature type="domain" description="RNA polymerase sigma-70 region 2" evidence="5">
    <location>
        <begin position="10"/>
        <end position="77"/>
    </location>
</feature>
<evidence type="ECO:0000259" key="5">
    <source>
        <dbReference type="Pfam" id="PF04542"/>
    </source>
</evidence>
<dbReference type="InterPro" id="IPR036388">
    <property type="entry name" value="WH-like_DNA-bd_sf"/>
</dbReference>
<dbReference type="HOGENOM" id="CLU_047691_3_3_10"/>
<dbReference type="InterPro" id="IPR039425">
    <property type="entry name" value="RNA_pol_sigma-70-like"/>
</dbReference>
<sequence length="162" mass="19084">MSSAPEFINLIRQHQKIIHKVCHLYIDNPTDREDLFQEILLNAWKSWPMFRNDARFTTWLYQVALNTAISYFRKEKKKPVQQILDGELALADAPDDDSEQQFRAMYLAIADLNKIDKAVIMLYLEQYDYKTIGQMLGMTDNNVAVRMNRIKTFLKEAVKKHL</sequence>
<dbReference type="AlphaFoldDB" id="D2QTY9"/>
<dbReference type="NCBIfam" id="TIGR02937">
    <property type="entry name" value="sigma70-ECF"/>
    <property type="match status" value="1"/>
</dbReference>
<dbReference type="eggNOG" id="COG1595">
    <property type="taxonomic scope" value="Bacteria"/>
</dbReference>
<feature type="domain" description="RNA polymerase sigma factor 70 region 4 type 2" evidence="6">
    <location>
        <begin position="103"/>
        <end position="153"/>
    </location>
</feature>
<dbReference type="Gene3D" id="1.10.10.10">
    <property type="entry name" value="Winged helix-like DNA-binding domain superfamily/Winged helix DNA-binding domain"/>
    <property type="match status" value="1"/>
</dbReference>
<comment type="similarity">
    <text evidence="1">Belongs to the sigma-70 factor family. ECF subfamily.</text>
</comment>